<comment type="subcellular location">
    <subcellularLocation>
        <location evidence="1">Membrane</location>
        <topology evidence="1">Single-pass membrane protein</topology>
    </subcellularLocation>
</comment>
<feature type="transmembrane region" description="Helical" evidence="7">
    <location>
        <begin position="39"/>
        <end position="59"/>
    </location>
</feature>
<keyword evidence="5 7" id="KW-0472">Membrane</keyword>
<reference evidence="8" key="1">
    <citation type="submission" date="2019-02" db="EMBL/GenBank/DDBJ databases">
        <title>Draft genome of the type strain Pelomonas aquatica CCUG 52575T.</title>
        <authorList>
            <person name="Gomila M."/>
            <person name="Lalucat J."/>
        </authorList>
    </citation>
    <scope>NUCLEOTIDE SEQUENCE</scope>
    <source>
        <strain evidence="8">CCUG 52575</strain>
    </source>
</reference>
<comment type="caution">
    <text evidence="8">The sequence shown here is derived from an EMBL/GenBank/DDBJ whole genome shotgun (WGS) entry which is preliminary data.</text>
</comment>
<evidence type="ECO:0000256" key="4">
    <source>
        <dbReference type="ARBA" id="ARBA00022989"/>
    </source>
</evidence>
<feature type="region of interest" description="Disordered" evidence="6">
    <location>
        <begin position="1"/>
        <end position="29"/>
    </location>
</feature>
<dbReference type="PROSITE" id="PS00409">
    <property type="entry name" value="PROKAR_NTER_METHYL"/>
    <property type="match status" value="1"/>
</dbReference>
<evidence type="ECO:0000313" key="9">
    <source>
        <dbReference type="Proteomes" id="UP001152766"/>
    </source>
</evidence>
<evidence type="ECO:0000256" key="1">
    <source>
        <dbReference type="ARBA" id="ARBA00004167"/>
    </source>
</evidence>
<keyword evidence="3 7" id="KW-0812">Transmembrane</keyword>
<evidence type="ECO:0000256" key="7">
    <source>
        <dbReference type="SAM" id="Phobius"/>
    </source>
</evidence>
<dbReference type="InterPro" id="IPR045584">
    <property type="entry name" value="Pilin-like"/>
</dbReference>
<sequence length="177" mass="18614">MSTASAPTAAPAAKAVTPTSAPGSEPRRARRASGGFTLIELLVVVALIAIVSATVTLSLRDPAELQLQREAQRLAALLETARAESRASGLAVRWVPKGLKSGDDFRFEGLPRTLRLPTRWLGEPVAVQVENATAANPGVSLGPEPIIPAQRLRLRLGEQLLVLGTDGLSAFDIVAPQ</sequence>
<dbReference type="NCBIfam" id="TIGR02532">
    <property type="entry name" value="IV_pilin_GFxxxE"/>
    <property type="match status" value="1"/>
</dbReference>
<dbReference type="GO" id="GO:0016020">
    <property type="term" value="C:membrane"/>
    <property type="evidence" value="ECO:0007669"/>
    <property type="project" value="UniProtKB-SubCell"/>
</dbReference>
<dbReference type="AlphaFoldDB" id="A0A9X4LEC6"/>
<dbReference type="InterPro" id="IPR002416">
    <property type="entry name" value="T2SS_protein-GspH"/>
</dbReference>
<dbReference type="Gene3D" id="3.30.700.10">
    <property type="entry name" value="Glycoprotein, Type 4 Pilin"/>
    <property type="match status" value="1"/>
</dbReference>
<evidence type="ECO:0000256" key="5">
    <source>
        <dbReference type="ARBA" id="ARBA00023136"/>
    </source>
</evidence>
<dbReference type="GO" id="GO:0015627">
    <property type="term" value="C:type II protein secretion system complex"/>
    <property type="evidence" value="ECO:0007669"/>
    <property type="project" value="InterPro"/>
</dbReference>
<evidence type="ECO:0000313" key="8">
    <source>
        <dbReference type="EMBL" id="MDG0862351.1"/>
    </source>
</evidence>
<dbReference type="Proteomes" id="UP001152766">
    <property type="component" value="Unassembled WGS sequence"/>
</dbReference>
<evidence type="ECO:0000256" key="6">
    <source>
        <dbReference type="SAM" id="MobiDB-lite"/>
    </source>
</evidence>
<evidence type="ECO:0000256" key="3">
    <source>
        <dbReference type="ARBA" id="ARBA00022692"/>
    </source>
</evidence>
<feature type="compositionally biased region" description="Low complexity" evidence="6">
    <location>
        <begin position="1"/>
        <end position="22"/>
    </location>
</feature>
<evidence type="ECO:0000256" key="2">
    <source>
        <dbReference type="ARBA" id="ARBA00022481"/>
    </source>
</evidence>
<keyword evidence="2" id="KW-0488">Methylation</keyword>
<dbReference type="InterPro" id="IPR012902">
    <property type="entry name" value="N_methyl_site"/>
</dbReference>
<accession>A0A9X4LEC6</accession>
<dbReference type="Pfam" id="PF07963">
    <property type="entry name" value="N_methyl"/>
    <property type="match status" value="1"/>
</dbReference>
<keyword evidence="4 7" id="KW-1133">Transmembrane helix</keyword>
<protein>
    <submittedName>
        <fullName evidence="8">Type II secretion system protein GspH</fullName>
    </submittedName>
</protein>
<name>A0A9X4LEC6_9BURK</name>
<dbReference type="EMBL" id="SGUG01000009">
    <property type="protein sequence ID" value="MDG0862351.1"/>
    <property type="molecule type" value="Genomic_DNA"/>
</dbReference>
<dbReference type="PRINTS" id="PR00885">
    <property type="entry name" value="BCTERIALGSPH"/>
</dbReference>
<gene>
    <name evidence="8" type="primary">gspH</name>
    <name evidence="8" type="ORF">EXJ73_07695</name>
</gene>
<dbReference type="SUPFAM" id="SSF54523">
    <property type="entry name" value="Pili subunits"/>
    <property type="match status" value="1"/>
</dbReference>
<proteinExistence type="predicted"/>
<organism evidence="8 9">
    <name type="scientific">Pelomonas aquatica</name>
    <dbReference type="NCBI Taxonomy" id="431058"/>
    <lineage>
        <taxon>Bacteria</taxon>
        <taxon>Pseudomonadati</taxon>
        <taxon>Pseudomonadota</taxon>
        <taxon>Betaproteobacteria</taxon>
        <taxon>Burkholderiales</taxon>
        <taxon>Sphaerotilaceae</taxon>
        <taxon>Roseateles</taxon>
    </lineage>
</organism>
<keyword evidence="9" id="KW-1185">Reference proteome</keyword>
<dbReference type="GO" id="GO:0015628">
    <property type="term" value="P:protein secretion by the type II secretion system"/>
    <property type="evidence" value="ECO:0007669"/>
    <property type="project" value="InterPro"/>
</dbReference>
<dbReference type="RefSeq" id="WP_268148690.1">
    <property type="nucleotide sequence ID" value="NZ_JAPPUW010000005.1"/>
</dbReference>